<keyword evidence="2" id="KW-0238">DNA-binding</keyword>
<dbReference type="CDD" id="cd07377">
    <property type="entry name" value="WHTH_GntR"/>
    <property type="match status" value="1"/>
</dbReference>
<comment type="caution">
    <text evidence="5">The sequence shown here is derived from an EMBL/GenBank/DDBJ whole genome shotgun (WGS) entry which is preliminary data.</text>
</comment>
<dbReference type="PANTHER" id="PTHR43537">
    <property type="entry name" value="TRANSCRIPTIONAL REGULATOR, GNTR FAMILY"/>
    <property type="match status" value="1"/>
</dbReference>
<dbReference type="SUPFAM" id="SSF48008">
    <property type="entry name" value="GntR ligand-binding domain-like"/>
    <property type="match status" value="1"/>
</dbReference>
<dbReference type="SUPFAM" id="SSF46785">
    <property type="entry name" value="Winged helix' DNA-binding domain"/>
    <property type="match status" value="1"/>
</dbReference>
<dbReference type="PROSITE" id="PS50949">
    <property type="entry name" value="HTH_GNTR"/>
    <property type="match status" value="1"/>
</dbReference>
<dbReference type="PANTHER" id="PTHR43537:SF24">
    <property type="entry name" value="GLUCONATE OPERON TRANSCRIPTIONAL REPRESSOR"/>
    <property type="match status" value="1"/>
</dbReference>
<dbReference type="Gene3D" id="1.10.10.10">
    <property type="entry name" value="Winged helix-like DNA-binding domain superfamily/Winged helix DNA-binding domain"/>
    <property type="match status" value="1"/>
</dbReference>
<dbReference type="Pfam" id="PF00392">
    <property type="entry name" value="GntR"/>
    <property type="match status" value="1"/>
</dbReference>
<dbReference type="InterPro" id="IPR008920">
    <property type="entry name" value="TF_FadR/GntR_C"/>
</dbReference>
<dbReference type="Pfam" id="PF07729">
    <property type="entry name" value="FCD"/>
    <property type="match status" value="1"/>
</dbReference>
<evidence type="ECO:0000256" key="2">
    <source>
        <dbReference type="ARBA" id="ARBA00023125"/>
    </source>
</evidence>
<feature type="domain" description="HTH gntR-type" evidence="4">
    <location>
        <begin position="18"/>
        <end position="85"/>
    </location>
</feature>
<dbReference type="GO" id="GO:0003677">
    <property type="term" value="F:DNA binding"/>
    <property type="evidence" value="ECO:0007669"/>
    <property type="project" value="UniProtKB-KW"/>
</dbReference>
<dbReference type="InterPro" id="IPR036388">
    <property type="entry name" value="WH-like_DNA-bd_sf"/>
</dbReference>
<dbReference type="Gene3D" id="1.20.120.530">
    <property type="entry name" value="GntR ligand-binding domain-like"/>
    <property type="match status" value="1"/>
</dbReference>
<dbReference type="InterPro" id="IPR000524">
    <property type="entry name" value="Tscrpt_reg_HTH_GntR"/>
</dbReference>
<dbReference type="PRINTS" id="PR00035">
    <property type="entry name" value="HTHGNTR"/>
</dbReference>
<gene>
    <name evidence="5" type="ORF">S01H4_38998</name>
</gene>
<name>X1CSE6_9ZZZZ</name>
<evidence type="ECO:0000256" key="1">
    <source>
        <dbReference type="ARBA" id="ARBA00023015"/>
    </source>
</evidence>
<keyword evidence="3" id="KW-0804">Transcription</keyword>
<dbReference type="InterPro" id="IPR036390">
    <property type="entry name" value="WH_DNA-bd_sf"/>
</dbReference>
<dbReference type="EMBL" id="BART01021080">
    <property type="protein sequence ID" value="GAG95887.1"/>
    <property type="molecule type" value="Genomic_DNA"/>
</dbReference>
<evidence type="ECO:0000256" key="3">
    <source>
        <dbReference type="ARBA" id="ARBA00023163"/>
    </source>
</evidence>
<feature type="non-terminal residue" evidence="5">
    <location>
        <position position="1"/>
    </location>
</feature>
<dbReference type="SMART" id="SM00895">
    <property type="entry name" value="FCD"/>
    <property type="match status" value="1"/>
</dbReference>
<proteinExistence type="predicted"/>
<accession>X1CSE6</accession>
<dbReference type="InterPro" id="IPR011711">
    <property type="entry name" value="GntR_C"/>
</dbReference>
<evidence type="ECO:0000313" key="5">
    <source>
        <dbReference type="EMBL" id="GAG95887.1"/>
    </source>
</evidence>
<sequence length="233" mass="27023">KEKGRIMKKYFEDLGSYLSLKDRVYLNIKFQIMRGTLKPGTRLPEEELSKIMNISRAPIREAFNRLEKEGFVTIIPRKGAAVSNVTAQIIEDIFEIRETLESLAVKKSLRKISLEKLEKLGNDFKEFINKPVNTGNRIQYLTLDKKFHDLLSQNCGNIKLIELLTNLQEVIHWLRSFSLERTTFSGSAKEHLAIIKALKKNDERLIIERLVQHLQRAKNSLLMEIISWSTPSK</sequence>
<keyword evidence="1" id="KW-0805">Transcription regulation</keyword>
<reference evidence="5" key="1">
    <citation type="journal article" date="2014" name="Front. Microbiol.">
        <title>High frequency of phylogenetically diverse reductive dehalogenase-homologous genes in deep subseafloor sedimentary metagenomes.</title>
        <authorList>
            <person name="Kawai M."/>
            <person name="Futagami T."/>
            <person name="Toyoda A."/>
            <person name="Takaki Y."/>
            <person name="Nishi S."/>
            <person name="Hori S."/>
            <person name="Arai W."/>
            <person name="Tsubouchi T."/>
            <person name="Morono Y."/>
            <person name="Uchiyama I."/>
            <person name="Ito T."/>
            <person name="Fujiyama A."/>
            <person name="Inagaki F."/>
            <person name="Takami H."/>
        </authorList>
    </citation>
    <scope>NUCLEOTIDE SEQUENCE</scope>
    <source>
        <strain evidence="5">Expedition CK06-06</strain>
    </source>
</reference>
<dbReference type="SMART" id="SM00345">
    <property type="entry name" value="HTH_GNTR"/>
    <property type="match status" value="1"/>
</dbReference>
<dbReference type="GO" id="GO:0003700">
    <property type="term" value="F:DNA-binding transcription factor activity"/>
    <property type="evidence" value="ECO:0007669"/>
    <property type="project" value="InterPro"/>
</dbReference>
<evidence type="ECO:0000259" key="4">
    <source>
        <dbReference type="PROSITE" id="PS50949"/>
    </source>
</evidence>
<organism evidence="5">
    <name type="scientific">marine sediment metagenome</name>
    <dbReference type="NCBI Taxonomy" id="412755"/>
    <lineage>
        <taxon>unclassified sequences</taxon>
        <taxon>metagenomes</taxon>
        <taxon>ecological metagenomes</taxon>
    </lineage>
</organism>
<protein>
    <recommendedName>
        <fullName evidence="4">HTH gntR-type domain-containing protein</fullName>
    </recommendedName>
</protein>
<dbReference type="AlphaFoldDB" id="X1CSE6"/>